<gene>
    <name evidence="2" type="ORF">E1298_20580</name>
</gene>
<dbReference type="AlphaFoldDB" id="A0A4R5BFA3"/>
<evidence type="ECO:0000259" key="1">
    <source>
        <dbReference type="Pfam" id="PF04149"/>
    </source>
</evidence>
<dbReference type="Pfam" id="PF04149">
    <property type="entry name" value="DUF397"/>
    <property type="match status" value="1"/>
</dbReference>
<dbReference type="EMBL" id="SMKU01000107">
    <property type="protein sequence ID" value="TDD83943.1"/>
    <property type="molecule type" value="Genomic_DNA"/>
</dbReference>
<sequence>MTLDLSGAQWRKSTHSDEHGGSCVEVAALAPVVAVRDSTDPDGPVLGFSRTAFTAFIGAIRAGSHNL</sequence>
<dbReference type="InterPro" id="IPR007278">
    <property type="entry name" value="DUF397"/>
</dbReference>
<accession>A0A4R5BFA3</accession>
<name>A0A4R5BFA3_9ACTN</name>
<evidence type="ECO:0000313" key="3">
    <source>
        <dbReference type="Proteomes" id="UP000294513"/>
    </source>
</evidence>
<comment type="caution">
    <text evidence="2">The sequence shown here is derived from an EMBL/GenBank/DDBJ whole genome shotgun (WGS) entry which is preliminary data.</text>
</comment>
<proteinExistence type="predicted"/>
<feature type="domain" description="DUF397" evidence="1">
    <location>
        <begin position="8"/>
        <end position="61"/>
    </location>
</feature>
<organism evidence="2 3">
    <name type="scientific">Actinomadura rubrisoli</name>
    <dbReference type="NCBI Taxonomy" id="2530368"/>
    <lineage>
        <taxon>Bacteria</taxon>
        <taxon>Bacillati</taxon>
        <taxon>Actinomycetota</taxon>
        <taxon>Actinomycetes</taxon>
        <taxon>Streptosporangiales</taxon>
        <taxon>Thermomonosporaceae</taxon>
        <taxon>Actinomadura</taxon>
    </lineage>
</organism>
<reference evidence="2 3" key="1">
    <citation type="submission" date="2019-03" db="EMBL/GenBank/DDBJ databases">
        <title>Draft genome sequences of novel Actinobacteria.</title>
        <authorList>
            <person name="Sahin N."/>
            <person name="Ay H."/>
            <person name="Saygin H."/>
        </authorList>
    </citation>
    <scope>NUCLEOTIDE SEQUENCE [LARGE SCALE GENOMIC DNA]</scope>
    <source>
        <strain evidence="2 3">H3C3</strain>
    </source>
</reference>
<dbReference type="RefSeq" id="WP_131895650.1">
    <property type="nucleotide sequence ID" value="NZ_SMKU01000107.1"/>
</dbReference>
<protein>
    <submittedName>
        <fullName evidence="2">DUF397 domain-containing protein</fullName>
    </submittedName>
</protein>
<evidence type="ECO:0000313" key="2">
    <source>
        <dbReference type="EMBL" id="TDD83943.1"/>
    </source>
</evidence>
<keyword evidence="3" id="KW-1185">Reference proteome</keyword>
<dbReference type="OrthoDB" id="3432106at2"/>
<dbReference type="Proteomes" id="UP000294513">
    <property type="component" value="Unassembled WGS sequence"/>
</dbReference>